<proteinExistence type="predicted"/>
<name>A0A1B8YJ39_9GAMM</name>
<feature type="domain" description="HNH nuclease" evidence="1">
    <location>
        <begin position="33"/>
        <end position="82"/>
    </location>
</feature>
<dbReference type="CDD" id="cd00085">
    <property type="entry name" value="HNHc"/>
    <property type="match status" value="1"/>
</dbReference>
<protein>
    <recommendedName>
        <fullName evidence="1">HNH nuclease domain-containing protein</fullName>
    </recommendedName>
</protein>
<dbReference type="AlphaFoldDB" id="A0A1B8YJ39"/>
<dbReference type="Proteomes" id="UP000092665">
    <property type="component" value="Unassembled WGS sequence"/>
</dbReference>
<accession>A0A1B8YJ39</accession>
<dbReference type="SMART" id="SM00507">
    <property type="entry name" value="HNHc"/>
    <property type="match status" value="1"/>
</dbReference>
<evidence type="ECO:0000259" key="1">
    <source>
        <dbReference type="SMART" id="SM00507"/>
    </source>
</evidence>
<comment type="caution">
    <text evidence="2">The sequence shown here is derived from an EMBL/GenBank/DDBJ whole genome shotgun (WGS) entry which is preliminary data.</text>
</comment>
<dbReference type="Gene3D" id="3.30.50.20">
    <property type="entry name" value="prophage-derive protein ybcO"/>
    <property type="match status" value="1"/>
</dbReference>
<evidence type="ECO:0000313" key="2">
    <source>
        <dbReference type="EMBL" id="OCA55158.1"/>
    </source>
</evidence>
<dbReference type="InterPro" id="IPR003615">
    <property type="entry name" value="HNH_nuc"/>
</dbReference>
<dbReference type="EMBL" id="LOIC01000044">
    <property type="protein sequence ID" value="OCA55158.1"/>
    <property type="molecule type" value="Genomic_DNA"/>
</dbReference>
<reference evidence="3" key="1">
    <citation type="submission" date="2015-11" db="EMBL/GenBank/DDBJ databases">
        <authorList>
            <person name="Tobias N.J."/>
            <person name="Mishra B."/>
            <person name="Gupta D.K."/>
            <person name="Thines M."/>
            <person name="Stinear T.P."/>
            <person name="Bode H.B."/>
        </authorList>
    </citation>
    <scope>NUCLEOTIDE SEQUENCE [LARGE SCALE GENOMIC DNA]</scope>
    <source>
        <strain evidence="3">PB45.5</strain>
    </source>
</reference>
<organism evidence="2 3">
    <name type="scientific">Photorhabdus namnaonensis</name>
    <dbReference type="NCBI Taxonomy" id="1851568"/>
    <lineage>
        <taxon>Bacteria</taxon>
        <taxon>Pseudomonadati</taxon>
        <taxon>Pseudomonadota</taxon>
        <taxon>Gammaproteobacteria</taxon>
        <taxon>Enterobacterales</taxon>
        <taxon>Morganellaceae</taxon>
        <taxon>Photorhabdus</taxon>
    </lineage>
</organism>
<dbReference type="PATRIC" id="fig|29488.15.peg.1938"/>
<gene>
    <name evidence="2" type="ORF">Phpb_01776</name>
</gene>
<evidence type="ECO:0000313" key="3">
    <source>
        <dbReference type="Proteomes" id="UP000092665"/>
    </source>
</evidence>
<keyword evidence="3" id="KW-1185">Reference proteome</keyword>
<dbReference type="Pfam" id="PF06147">
    <property type="entry name" value="DUF968"/>
    <property type="match status" value="1"/>
</dbReference>
<sequence>MPQVKAVLTTSIDEEPPASFMLKPKLQRWQNVKWLRWVKSQPCVCCKRPADDPHHIIGHGQYGIGTKAHDLFTIPLCRECHNELHRDPKIWEQKHGSQIVLLFRFLDRSLGIGAIV</sequence>
<dbReference type="InterPro" id="IPR010373">
    <property type="entry name" value="DUF968"/>
</dbReference>